<gene>
    <name evidence="1" type="ORF">MPH_10383</name>
</gene>
<accession>K2RD97</accession>
<protein>
    <submittedName>
        <fullName evidence="1">Uncharacterized protein</fullName>
    </submittedName>
</protein>
<dbReference type="Proteomes" id="UP000007129">
    <property type="component" value="Unassembled WGS sequence"/>
</dbReference>
<dbReference type="HOGENOM" id="CLU_1586805_0_0_1"/>
<dbReference type="EMBL" id="AHHD01000449">
    <property type="protein sequence ID" value="EKG12513.1"/>
    <property type="molecule type" value="Genomic_DNA"/>
</dbReference>
<reference evidence="1 2" key="1">
    <citation type="journal article" date="2012" name="BMC Genomics">
        <title>Tools to kill: Genome of one of the most destructive plant pathogenic fungi Macrophomina phaseolina.</title>
        <authorList>
            <person name="Islam M.S."/>
            <person name="Haque M.S."/>
            <person name="Islam M.M."/>
            <person name="Emdad E.M."/>
            <person name="Halim A."/>
            <person name="Hossen Q.M.M."/>
            <person name="Hossain M.Z."/>
            <person name="Ahmed B."/>
            <person name="Rahim S."/>
            <person name="Rahman M.S."/>
            <person name="Alam M.M."/>
            <person name="Hou S."/>
            <person name="Wan X."/>
            <person name="Saito J.A."/>
            <person name="Alam M."/>
        </authorList>
    </citation>
    <scope>NUCLEOTIDE SEQUENCE [LARGE SCALE GENOMIC DNA]</scope>
    <source>
        <strain evidence="1 2">MS6</strain>
    </source>
</reference>
<evidence type="ECO:0000313" key="1">
    <source>
        <dbReference type="EMBL" id="EKG12513.1"/>
    </source>
</evidence>
<name>K2RD97_MACPH</name>
<organism evidence="1 2">
    <name type="scientific">Macrophomina phaseolina (strain MS6)</name>
    <name type="common">Charcoal rot fungus</name>
    <dbReference type="NCBI Taxonomy" id="1126212"/>
    <lineage>
        <taxon>Eukaryota</taxon>
        <taxon>Fungi</taxon>
        <taxon>Dikarya</taxon>
        <taxon>Ascomycota</taxon>
        <taxon>Pezizomycotina</taxon>
        <taxon>Dothideomycetes</taxon>
        <taxon>Dothideomycetes incertae sedis</taxon>
        <taxon>Botryosphaeriales</taxon>
        <taxon>Botryosphaeriaceae</taxon>
        <taxon>Macrophomina</taxon>
    </lineage>
</organism>
<dbReference type="InParanoid" id="K2RD97"/>
<proteinExistence type="predicted"/>
<dbReference type="VEuPathDB" id="FungiDB:MPH_10383"/>
<evidence type="ECO:0000313" key="2">
    <source>
        <dbReference type="Proteomes" id="UP000007129"/>
    </source>
</evidence>
<sequence length="168" mass="18726">MGADRVLHKVKPSHALDFNCALCSTIAFSRPDYREDQEHLLVQVHAKWENPGSSLTVLTQDGPSTSFWTPREGRTTSRCPGSLAFFSGLHPCVRGFLGRFVLVDFSVVKGWMNRCKTDHGESCKGQRSATTIPNSRLLTPLLDQFDLVKSEIPMLHCRNIGENPTQGQ</sequence>
<comment type="caution">
    <text evidence="1">The sequence shown here is derived from an EMBL/GenBank/DDBJ whole genome shotgun (WGS) entry which is preliminary data.</text>
</comment>
<dbReference type="AlphaFoldDB" id="K2RD97"/>